<comment type="similarity">
    <text evidence="2 11">Belongs to the peptidase C54 family.</text>
</comment>
<dbReference type="InterPro" id="IPR046792">
    <property type="entry name" value="Peptidase_C54_cat"/>
</dbReference>
<keyword evidence="4 11" id="KW-0963">Cytoplasm</keyword>
<keyword evidence="3" id="KW-0813">Transport</keyword>
<organism evidence="14 15">
    <name type="scientific">Cavenderia fasciculata</name>
    <name type="common">Slime mold</name>
    <name type="synonym">Dictyostelium fasciculatum</name>
    <dbReference type="NCBI Taxonomy" id="261658"/>
    <lineage>
        <taxon>Eukaryota</taxon>
        <taxon>Amoebozoa</taxon>
        <taxon>Evosea</taxon>
        <taxon>Eumycetozoa</taxon>
        <taxon>Dictyostelia</taxon>
        <taxon>Acytosteliales</taxon>
        <taxon>Cavenderiaceae</taxon>
        <taxon>Cavenderia</taxon>
    </lineage>
</organism>
<dbReference type="GO" id="GO:0000423">
    <property type="term" value="P:mitophagy"/>
    <property type="evidence" value="ECO:0007669"/>
    <property type="project" value="TreeGrafter"/>
</dbReference>
<dbReference type="OMA" id="KIMISFY"/>
<evidence type="ECO:0000256" key="1">
    <source>
        <dbReference type="ARBA" id="ARBA00004496"/>
    </source>
</evidence>
<dbReference type="EMBL" id="GL883021">
    <property type="protein sequence ID" value="EGG17261.1"/>
    <property type="molecule type" value="Genomic_DNA"/>
</dbReference>
<evidence type="ECO:0000256" key="9">
    <source>
        <dbReference type="ARBA" id="ARBA00023006"/>
    </source>
</evidence>
<dbReference type="GeneID" id="14868959"/>
<comment type="catalytic activity">
    <reaction evidence="10">
        <text>[protein]-C-terminal L-amino acid-glycyl-phosphatidylethanolamide + H2O = [protein]-C-terminal L-amino acid-glycine + a 1,2-diacyl-sn-glycero-3-phosphoethanolamine</text>
        <dbReference type="Rhea" id="RHEA:67548"/>
        <dbReference type="Rhea" id="RHEA-COMP:17323"/>
        <dbReference type="Rhea" id="RHEA-COMP:17324"/>
        <dbReference type="ChEBI" id="CHEBI:15377"/>
        <dbReference type="ChEBI" id="CHEBI:64612"/>
        <dbReference type="ChEBI" id="CHEBI:172940"/>
        <dbReference type="ChEBI" id="CHEBI:172941"/>
    </reaction>
    <physiologicalReaction direction="left-to-right" evidence="10">
        <dbReference type="Rhea" id="RHEA:67549"/>
    </physiologicalReaction>
</comment>
<dbReference type="GO" id="GO:0035973">
    <property type="term" value="P:aggrephagy"/>
    <property type="evidence" value="ECO:0007669"/>
    <property type="project" value="TreeGrafter"/>
</dbReference>
<keyword evidence="5 11" id="KW-0645">Protease</keyword>
<dbReference type="GO" id="GO:0000045">
    <property type="term" value="P:autophagosome assembly"/>
    <property type="evidence" value="ECO:0007669"/>
    <property type="project" value="TreeGrafter"/>
</dbReference>
<evidence type="ECO:0000256" key="11">
    <source>
        <dbReference type="RuleBase" id="RU363115"/>
    </source>
</evidence>
<keyword evidence="7" id="KW-0788">Thiol protease</keyword>
<evidence type="ECO:0000256" key="6">
    <source>
        <dbReference type="ARBA" id="ARBA00022801"/>
    </source>
</evidence>
<evidence type="ECO:0000256" key="5">
    <source>
        <dbReference type="ARBA" id="ARBA00022670"/>
    </source>
</evidence>
<keyword evidence="6 11" id="KW-0378">Hydrolase</keyword>
<evidence type="ECO:0000256" key="4">
    <source>
        <dbReference type="ARBA" id="ARBA00022490"/>
    </source>
</evidence>
<sequence length="616" mass="70698">MFSKQQSISNDYIDHSNNSQCQLQQQPIEMKIGHHNHNHIYHHSSHSSHSSSSNKTEKKKKFLDFYKSGKQKIMISFYNIYRNYPSSPPSFTNSPIWMMGQCYNRKRQLTFNNNNQNFSLIQTQPQHQPILTSQSQILYSSTSSSSSSSFSSSKSGIFNSLFNSTISSSPPQQQPQNITIQKNYCNITDEAMEVERFLEDFKSILWFSYRKDFPSIENTSITTDIGWGCMLRTGQMILARALLKHFYNNENIPYGEKIKTNSKYKKIMSWFCDYPSKENFYSIHQIVHKNKIITKYNNSKLKDFDIDSDDQDDWNNVDEWFAPTKIAVVLKLLVKSHHSSSIAMYVPSDGVVYKDRVAKICTIRDDQSAPARVPLSLSLPAGIKLFSTTSPSSPNLFVPSQSTGNSMEDQSFLVGEEEDNTDNNSNQSNWKSLIILVPVKLGLDKLNEIYFSGIKAMLQMPSSIGLIGGKPKQSFYFVGFQDEHIIYLDPHFVHDTIHPFDSNFLNSYHDCIPQKMHFSQIDPSMAFGFYCHTYKDFEQFCIRIKEIEASGFPILSIGETSPDYQIECDDELENLEEFEEEDNIPTTKMNLNLNNNTTMDDSSSDNDDLDGFTMVN</sequence>
<evidence type="ECO:0000256" key="8">
    <source>
        <dbReference type="ARBA" id="ARBA00022927"/>
    </source>
</evidence>
<evidence type="ECO:0000259" key="13">
    <source>
        <dbReference type="Pfam" id="PF03416"/>
    </source>
</evidence>
<dbReference type="GO" id="GO:0005737">
    <property type="term" value="C:cytoplasm"/>
    <property type="evidence" value="ECO:0007669"/>
    <property type="project" value="UniProtKB-SubCell"/>
</dbReference>
<dbReference type="GO" id="GO:0034727">
    <property type="term" value="P:piecemeal microautophagy of the nucleus"/>
    <property type="evidence" value="ECO:0007669"/>
    <property type="project" value="TreeGrafter"/>
</dbReference>
<dbReference type="KEGG" id="dfa:DFA_08252"/>
<keyword evidence="8 11" id="KW-0653">Protein transport</keyword>
<dbReference type="MEROPS" id="C54.A08"/>
<dbReference type="STRING" id="1054147.F4Q5K2"/>
<evidence type="ECO:0000256" key="2">
    <source>
        <dbReference type="ARBA" id="ARBA00010958"/>
    </source>
</evidence>
<protein>
    <recommendedName>
        <fullName evidence="11">Cysteine protease</fullName>
        <ecNumber evidence="11">3.4.22.-</ecNumber>
    </recommendedName>
</protein>
<dbReference type="PANTHER" id="PTHR22624">
    <property type="entry name" value="CYSTEINE PROTEASE ATG4"/>
    <property type="match status" value="1"/>
</dbReference>
<dbReference type="GO" id="GO:0004197">
    <property type="term" value="F:cysteine-type endopeptidase activity"/>
    <property type="evidence" value="ECO:0007669"/>
    <property type="project" value="TreeGrafter"/>
</dbReference>
<dbReference type="InterPro" id="IPR038765">
    <property type="entry name" value="Papain-like_cys_pep_sf"/>
</dbReference>
<dbReference type="PANTHER" id="PTHR22624:SF58">
    <property type="entry name" value="CYSTEINE PROTEASE ATG4"/>
    <property type="match status" value="1"/>
</dbReference>
<dbReference type="GO" id="GO:0016485">
    <property type="term" value="P:protein processing"/>
    <property type="evidence" value="ECO:0007669"/>
    <property type="project" value="TreeGrafter"/>
</dbReference>
<dbReference type="GO" id="GO:0015031">
    <property type="term" value="P:protein transport"/>
    <property type="evidence" value="ECO:0007669"/>
    <property type="project" value="UniProtKB-KW"/>
</dbReference>
<evidence type="ECO:0000256" key="7">
    <source>
        <dbReference type="ARBA" id="ARBA00022807"/>
    </source>
</evidence>
<dbReference type="Pfam" id="PF03416">
    <property type="entry name" value="Peptidase_C54"/>
    <property type="match status" value="1"/>
</dbReference>
<evidence type="ECO:0000313" key="15">
    <source>
        <dbReference type="Proteomes" id="UP000007797"/>
    </source>
</evidence>
<accession>F4Q5K2</accession>
<dbReference type="EC" id="3.4.22.-" evidence="11"/>
<dbReference type="InterPro" id="IPR005078">
    <property type="entry name" value="Peptidase_C54"/>
</dbReference>
<reference evidence="15" key="1">
    <citation type="journal article" date="2011" name="Genome Res.">
        <title>Phylogeny-wide analysis of social amoeba genomes highlights ancient origins for complex intercellular communication.</title>
        <authorList>
            <person name="Heidel A.J."/>
            <person name="Lawal H.M."/>
            <person name="Felder M."/>
            <person name="Schilde C."/>
            <person name="Helps N.R."/>
            <person name="Tunggal B."/>
            <person name="Rivero F."/>
            <person name="John U."/>
            <person name="Schleicher M."/>
            <person name="Eichinger L."/>
            <person name="Platzer M."/>
            <person name="Noegel A.A."/>
            <person name="Schaap P."/>
            <person name="Gloeckner G."/>
        </authorList>
    </citation>
    <scope>NUCLEOTIDE SEQUENCE [LARGE SCALE GENOMIC DNA]</scope>
    <source>
        <strain evidence="15">SH3</strain>
    </source>
</reference>
<dbReference type="OrthoDB" id="2960936at2759"/>
<feature type="domain" description="Peptidase C54 catalytic" evidence="13">
    <location>
        <begin position="195"/>
        <end position="541"/>
    </location>
</feature>
<gene>
    <name evidence="14" type="primary">atg4-2</name>
    <name evidence="14" type="ORF">DFA_08252</name>
</gene>
<keyword evidence="9 11" id="KW-0072">Autophagy</keyword>
<evidence type="ECO:0000256" key="12">
    <source>
        <dbReference type="SAM" id="MobiDB-lite"/>
    </source>
</evidence>
<dbReference type="SUPFAM" id="SSF54001">
    <property type="entry name" value="Cysteine proteinases"/>
    <property type="match status" value="1"/>
</dbReference>
<evidence type="ECO:0000256" key="10">
    <source>
        <dbReference type="ARBA" id="ARBA00029362"/>
    </source>
</evidence>
<dbReference type="Proteomes" id="UP000007797">
    <property type="component" value="Unassembled WGS sequence"/>
</dbReference>
<feature type="region of interest" description="Disordered" evidence="12">
    <location>
        <begin position="588"/>
        <end position="616"/>
    </location>
</feature>
<dbReference type="AlphaFoldDB" id="F4Q5K2"/>
<comment type="subcellular location">
    <subcellularLocation>
        <location evidence="1 11">Cytoplasm</location>
    </subcellularLocation>
</comment>
<keyword evidence="15" id="KW-1185">Reference proteome</keyword>
<name>F4Q5K2_CACFS</name>
<dbReference type="RefSeq" id="XP_004355745.1">
    <property type="nucleotide sequence ID" value="XM_004355692.1"/>
</dbReference>
<dbReference type="GO" id="GO:0019786">
    <property type="term" value="F:protein-phosphatidylethanolamide deconjugating activity"/>
    <property type="evidence" value="ECO:0007669"/>
    <property type="project" value="InterPro"/>
</dbReference>
<comment type="function">
    <text evidence="11">Cysteine protease that plays a key role in autophagy by mediating both proteolytic activation and delipidation of ATG8 family proteins.</text>
</comment>
<evidence type="ECO:0000313" key="14">
    <source>
        <dbReference type="EMBL" id="EGG17261.1"/>
    </source>
</evidence>
<proteinExistence type="inferred from homology"/>
<evidence type="ECO:0000256" key="3">
    <source>
        <dbReference type="ARBA" id="ARBA00022448"/>
    </source>
</evidence>
<feature type="compositionally biased region" description="Low complexity" evidence="12">
    <location>
        <begin position="589"/>
        <end position="601"/>
    </location>
</feature>